<dbReference type="EMBL" id="CADEPM010000003">
    <property type="protein sequence ID" value="CAB3401924.1"/>
    <property type="molecule type" value="Genomic_DNA"/>
</dbReference>
<evidence type="ECO:0000313" key="2">
    <source>
        <dbReference type="EMBL" id="CAB3401924.1"/>
    </source>
</evidence>
<proteinExistence type="predicted"/>
<name>A0A8S1EE40_9PELO</name>
<keyword evidence="3" id="KW-1185">Reference proteome</keyword>
<feature type="compositionally biased region" description="Basic and acidic residues" evidence="1">
    <location>
        <begin position="255"/>
        <end position="272"/>
    </location>
</feature>
<feature type="compositionally biased region" description="Polar residues" evidence="1">
    <location>
        <begin position="274"/>
        <end position="283"/>
    </location>
</feature>
<organism evidence="2 3">
    <name type="scientific">Caenorhabditis bovis</name>
    <dbReference type="NCBI Taxonomy" id="2654633"/>
    <lineage>
        <taxon>Eukaryota</taxon>
        <taxon>Metazoa</taxon>
        <taxon>Ecdysozoa</taxon>
        <taxon>Nematoda</taxon>
        <taxon>Chromadorea</taxon>
        <taxon>Rhabditida</taxon>
        <taxon>Rhabditina</taxon>
        <taxon>Rhabditomorpha</taxon>
        <taxon>Rhabditoidea</taxon>
        <taxon>Rhabditidae</taxon>
        <taxon>Peloderinae</taxon>
        <taxon>Caenorhabditis</taxon>
    </lineage>
</organism>
<evidence type="ECO:0000256" key="1">
    <source>
        <dbReference type="SAM" id="MobiDB-lite"/>
    </source>
</evidence>
<feature type="region of interest" description="Disordered" evidence="1">
    <location>
        <begin position="255"/>
        <end position="286"/>
    </location>
</feature>
<comment type="caution">
    <text evidence="2">The sequence shown here is derived from an EMBL/GenBank/DDBJ whole genome shotgun (WGS) entry which is preliminary data.</text>
</comment>
<sequence>MSNYSEMDLPALIINLIDLMNQSDAAGNESGQLANRLKISDILVFVRDKLPNATEAMIYRLNIPQILMKLDGNTFPILQCFKTIAEKSKNGGDEPVPIEHKRDVLLGMFVAGVETTTRHHLHELRPHVCKAFVEFLSVFLEEHISIIGEVYKTNTRLKMATDNALRILGDVLRHRVPEARIDEIAFAFWRDFLQRMDFSDWKRELFKEHVMYVKGQLDKIYELLPNPKKRDDPIVIRCQVLLDFIAKHYANPDEQRHRNKVKKEVDTERVDPVESTNISSSDQPPIPQQYPMMLPERQEPIQQYNFEQHMNIQNQLNYYQPQNPFNPWTTTYLSPMQNNFQLFANQFGYQQQWFPFYPNPSPAFRDRFDSPIPGGDRRLADLMSTRASQAAHTNRLPSNTTSPSTRIESSLSTVASSPGQLRGDSSAAVDSQESQFVHILYREDPRNSNNRGVARKRNSYTDVEEALMAMYIYTLYLESDKTNLRRFKGAGVWKEFVKKHFKPRTPAALSMQFAKMLTRIETIMVEYHVHDFLRLLKNEYK</sequence>
<reference evidence="2 3" key="1">
    <citation type="submission" date="2020-04" db="EMBL/GenBank/DDBJ databases">
        <authorList>
            <person name="Laetsch R D."/>
            <person name="Stevens L."/>
            <person name="Kumar S."/>
            <person name="Blaxter L. M."/>
        </authorList>
    </citation>
    <scope>NUCLEOTIDE SEQUENCE [LARGE SCALE GENOMIC DNA]</scope>
</reference>
<feature type="region of interest" description="Disordered" evidence="1">
    <location>
        <begin position="386"/>
        <end position="427"/>
    </location>
</feature>
<feature type="compositionally biased region" description="Polar residues" evidence="1">
    <location>
        <begin position="386"/>
        <end position="419"/>
    </location>
</feature>
<dbReference type="Proteomes" id="UP000494206">
    <property type="component" value="Unassembled WGS sequence"/>
</dbReference>
<accession>A0A8S1EE40</accession>
<gene>
    <name evidence="2" type="ORF">CBOVIS_LOCUS4605</name>
</gene>
<dbReference type="AlphaFoldDB" id="A0A8S1EE40"/>
<protein>
    <submittedName>
        <fullName evidence="2">Uncharacterized protein</fullName>
    </submittedName>
</protein>
<evidence type="ECO:0000313" key="3">
    <source>
        <dbReference type="Proteomes" id="UP000494206"/>
    </source>
</evidence>